<organism evidence="6 7">
    <name type="scientific">Thamnocephalis sphaerospora</name>
    <dbReference type="NCBI Taxonomy" id="78915"/>
    <lineage>
        <taxon>Eukaryota</taxon>
        <taxon>Fungi</taxon>
        <taxon>Fungi incertae sedis</taxon>
        <taxon>Zoopagomycota</taxon>
        <taxon>Zoopagomycotina</taxon>
        <taxon>Zoopagomycetes</taxon>
        <taxon>Zoopagales</taxon>
        <taxon>Sigmoideomycetaceae</taxon>
        <taxon>Thamnocephalis</taxon>
    </lineage>
</organism>
<feature type="domain" description="Protein kinase" evidence="5">
    <location>
        <begin position="1"/>
        <end position="332"/>
    </location>
</feature>
<dbReference type="PANTHER" id="PTHR24346">
    <property type="entry name" value="MAP/MICROTUBULE AFFINITY-REGULATING KINASE"/>
    <property type="match status" value="1"/>
</dbReference>
<dbReference type="EMBL" id="KZ992664">
    <property type="protein sequence ID" value="RKP07861.1"/>
    <property type="molecule type" value="Genomic_DNA"/>
</dbReference>
<evidence type="ECO:0000256" key="4">
    <source>
        <dbReference type="SAM" id="SignalP"/>
    </source>
</evidence>
<evidence type="ECO:0000259" key="5">
    <source>
        <dbReference type="PROSITE" id="PS50011"/>
    </source>
</evidence>
<evidence type="ECO:0000313" key="7">
    <source>
        <dbReference type="Proteomes" id="UP000271241"/>
    </source>
</evidence>
<reference evidence="7" key="1">
    <citation type="journal article" date="2018" name="Nat. Microbiol.">
        <title>Leveraging single-cell genomics to expand the fungal tree of life.</title>
        <authorList>
            <person name="Ahrendt S.R."/>
            <person name="Quandt C.A."/>
            <person name="Ciobanu D."/>
            <person name="Clum A."/>
            <person name="Salamov A."/>
            <person name="Andreopoulos B."/>
            <person name="Cheng J.F."/>
            <person name="Woyke T."/>
            <person name="Pelin A."/>
            <person name="Henrissat B."/>
            <person name="Reynolds N.K."/>
            <person name="Benny G.L."/>
            <person name="Smith M.E."/>
            <person name="James T.Y."/>
            <person name="Grigoriev I.V."/>
        </authorList>
    </citation>
    <scope>NUCLEOTIDE SEQUENCE [LARGE SCALE GENOMIC DNA]</scope>
    <source>
        <strain evidence="7">RSA 1356</strain>
    </source>
</reference>
<dbReference type="Gene3D" id="1.10.510.10">
    <property type="entry name" value="Transferase(Phosphotransferase) domain 1"/>
    <property type="match status" value="1"/>
</dbReference>
<dbReference type="SUPFAM" id="SSF56112">
    <property type="entry name" value="Protein kinase-like (PK-like)"/>
    <property type="match status" value="1"/>
</dbReference>
<dbReference type="Pfam" id="PF00069">
    <property type="entry name" value="Pkinase"/>
    <property type="match status" value="1"/>
</dbReference>
<dbReference type="Proteomes" id="UP000271241">
    <property type="component" value="Unassembled WGS sequence"/>
</dbReference>
<accession>A0A4P9XQS9</accession>
<keyword evidence="1" id="KW-0547">Nucleotide-binding</keyword>
<feature type="signal peptide" evidence="4">
    <location>
        <begin position="1"/>
        <end position="23"/>
    </location>
</feature>
<evidence type="ECO:0000313" key="6">
    <source>
        <dbReference type="EMBL" id="RKP07861.1"/>
    </source>
</evidence>
<dbReference type="OrthoDB" id="4062651at2759"/>
<name>A0A4P9XQS9_9FUNG</name>
<proteinExistence type="predicted"/>
<gene>
    <name evidence="6" type="ORF">THASP1DRAFT_30333</name>
</gene>
<keyword evidence="6" id="KW-0808">Transferase</keyword>
<protein>
    <submittedName>
        <fullName evidence="6">Kinase-like domain-containing protein</fullName>
    </submittedName>
</protein>
<dbReference type="SMART" id="SM00220">
    <property type="entry name" value="S_TKc"/>
    <property type="match status" value="1"/>
</dbReference>
<keyword evidence="7" id="KW-1185">Reference proteome</keyword>
<keyword evidence="2" id="KW-0067">ATP-binding</keyword>
<keyword evidence="4" id="KW-0732">Signal</keyword>
<dbReference type="AlphaFoldDB" id="A0A4P9XQS9"/>
<dbReference type="InterPro" id="IPR000719">
    <property type="entry name" value="Prot_kinase_dom"/>
</dbReference>
<dbReference type="GO" id="GO:0005737">
    <property type="term" value="C:cytoplasm"/>
    <property type="evidence" value="ECO:0007669"/>
    <property type="project" value="TreeGrafter"/>
</dbReference>
<feature type="region of interest" description="Disordered" evidence="3">
    <location>
        <begin position="334"/>
        <end position="357"/>
    </location>
</feature>
<dbReference type="GO" id="GO:0004674">
    <property type="term" value="F:protein serine/threonine kinase activity"/>
    <property type="evidence" value="ECO:0007669"/>
    <property type="project" value="TreeGrafter"/>
</dbReference>
<evidence type="ECO:0000256" key="1">
    <source>
        <dbReference type="ARBA" id="ARBA00022741"/>
    </source>
</evidence>
<evidence type="ECO:0000256" key="2">
    <source>
        <dbReference type="ARBA" id="ARBA00022840"/>
    </source>
</evidence>
<feature type="chain" id="PRO_5020765518" evidence="4">
    <location>
        <begin position="24"/>
        <end position="357"/>
    </location>
</feature>
<evidence type="ECO:0000256" key="3">
    <source>
        <dbReference type="SAM" id="MobiDB-lite"/>
    </source>
</evidence>
<dbReference type="PANTHER" id="PTHR24346:SF30">
    <property type="entry name" value="MATERNAL EMBRYONIC LEUCINE ZIPPER KINASE"/>
    <property type="match status" value="1"/>
</dbReference>
<sequence>MKFHTGIAAIGSMFALLVAAAAAATIPSGGSQPDLTSQDQLQILFRLYVGDINDYAAHALYNDEPAFIKCMLDAESYKREVGALAAIKHIASASATPPTGIKHIVKMLHNFSTPNEYHCVVMEQLSGTYLDNVVRQANEDERDAVAREIFRQTLLGTQALHDAGFAHGDLKGKHIMISTSPVTDTASEKAQGVVKYRSTMVELNAVIIDLGTTTLWKQRERPSHFSAVNFMAPELLAYQKGLPVPDMRYADIWSLGVALYRTLEDEYPFHPTLIHQFAQASLSSAQSLDQWRKPRPMNHWNRAVEEMVKEILRPEANLRPLPSALLTRSHWLKDNAEDGTRPAPSKNARTGSPLRRT</sequence>
<dbReference type="InterPro" id="IPR011009">
    <property type="entry name" value="Kinase-like_dom_sf"/>
</dbReference>
<keyword evidence="6" id="KW-0418">Kinase</keyword>
<dbReference type="PROSITE" id="PS50011">
    <property type="entry name" value="PROTEIN_KINASE_DOM"/>
    <property type="match status" value="1"/>
</dbReference>
<dbReference type="GO" id="GO:0005524">
    <property type="term" value="F:ATP binding"/>
    <property type="evidence" value="ECO:0007669"/>
    <property type="project" value="UniProtKB-KW"/>
</dbReference>
<dbReference type="GO" id="GO:0035556">
    <property type="term" value="P:intracellular signal transduction"/>
    <property type="evidence" value="ECO:0007669"/>
    <property type="project" value="TreeGrafter"/>
</dbReference>